<dbReference type="Gene3D" id="3.40.50.300">
    <property type="entry name" value="P-loop containing nucleotide triphosphate hydrolases"/>
    <property type="match status" value="1"/>
</dbReference>
<feature type="compositionally biased region" description="Basic and acidic residues" evidence="1">
    <location>
        <begin position="128"/>
        <end position="141"/>
    </location>
</feature>
<feature type="compositionally biased region" description="Basic and acidic residues" evidence="1">
    <location>
        <begin position="985"/>
        <end position="996"/>
    </location>
</feature>
<feature type="region of interest" description="Disordered" evidence="1">
    <location>
        <begin position="985"/>
        <end position="1069"/>
    </location>
</feature>
<feature type="compositionally biased region" description="Basic and acidic residues" evidence="1">
    <location>
        <begin position="763"/>
        <end position="781"/>
    </location>
</feature>
<feature type="region of interest" description="Disordered" evidence="1">
    <location>
        <begin position="92"/>
        <end position="265"/>
    </location>
</feature>
<feature type="compositionally biased region" description="Basic and acidic residues" evidence="1">
    <location>
        <begin position="399"/>
        <end position="417"/>
    </location>
</feature>
<dbReference type="InterPro" id="IPR027417">
    <property type="entry name" value="P-loop_NTPase"/>
</dbReference>
<feature type="compositionally biased region" description="Basic residues" evidence="1">
    <location>
        <begin position="1257"/>
        <end position="1267"/>
    </location>
</feature>
<feature type="compositionally biased region" description="Basic and acidic residues" evidence="1">
    <location>
        <begin position="213"/>
        <end position="240"/>
    </location>
</feature>
<feature type="region of interest" description="Disordered" evidence="1">
    <location>
        <begin position="685"/>
        <end position="742"/>
    </location>
</feature>
<feature type="compositionally biased region" description="Basic and acidic residues" evidence="1">
    <location>
        <begin position="538"/>
        <end position="550"/>
    </location>
</feature>
<feature type="compositionally biased region" description="Basic and acidic residues" evidence="1">
    <location>
        <begin position="558"/>
        <end position="568"/>
    </location>
</feature>
<feature type="compositionally biased region" description="Polar residues" evidence="1">
    <location>
        <begin position="94"/>
        <end position="103"/>
    </location>
</feature>
<sequence length="1514" mass="167630">MLHILFGFYFSSAIPTYLVMLGIMEEPPALLSLPAVENGSSSEDKSLKLKKQLNNRKLTDFFKTPPKAAIQKPVDLLGYFCPKNFSEENHKLKTGQTDSSKITKCNGRKETEKKEGTDRKKKSAKLQTGDEEKTKIPRSPDSRAPLEAASKSAAPCNKGKGGGGKLKGKRKKIASPGSSADDFESPPPSRRPKRPKVDGKKSNTGKKVFSLSDSDREDCNVEARYDTATWKEEERVREEPERVEEEECNRGENTSPRLDRNVTDDTVDEAKDVADDDQKPLEIIKDGKDEKSNMEVISYEEFLNSGMDVAEEDGKDSKAENGKNEKTASDAEIIYGSGEEDSVVMISPGGGTHSVESETIGEESSLEESENDIFDGDVKPLVDGSIEKLPAIDSSSGEKSGHDHMIGVGKTDQKLDDSSTIITPTKPTPEPLYQSPKLVVAAMVHTSPGVPTGGKVIGDEVQMLQSVGRTSNVALDDADNSISLIQVVDAPIKPVYSIFLKRGKGTKCTEEQNDRSIDDDQGPPRKGKDKGYAIDGRNAGDEQVKGEGVKKRGRGRPRKTDNRQKDCKASCSDDNGAVSEKKESGKKAKRGRPRKIANEDKKDTPRRDTPDRSKVISEGQKNHCGTRTLRPRRSKARGTVIVDDDDETEEEEGEGEEGDEIVNKTGIEIAENSVQLDKSEIVRTAKSRQLSKRNRVSKYPVKTNTQRAREIVKRAKLQRNPHQGTGQKAQGQPNKRTLRVRLDPLGLSDKVITVKYLGVETQGPKEVKGQSNRKEETDSRKKPAISIKNHKENKPPVKLAPMFTKEGLKSLAKKQQETEHLVEVLTLSSDDECTNDSVATASPFTTVAVSKKWQAKAKMQDEPYSPPFPSISHVTQKDESGDLRSFWNLPDVDHSKLKISRIVLGNTPPPAIDWNASLDKFTCSHKADLRIPNVRILFYHFLQFGKHPELSYESQKAALEEISKHNPKFPVKRIFKRYLAKRKGETLEEKKAKDGSHTTTSKTQLGKGSRKRKTESEDDPTQRKVRRRSLRGQSVKDQKQGAADKDRDSIKSEGKPKEKLPPTDLLWSDKYQPTSSEEVLGNAVSVKKLGGWLSDWKIKIQRIKKKEAKAQRGCKAAETREDSESDFEPSDGGCSGSEDEGDGICNTFLITGPHGVGKTSMVYACAKEMGFKVIEVNASSKRVGKQILDDLGEATQSHQLTGQAGLKSADLARFFKLKTPPALVKKPVKQAKPKIHKAFAAFVKAGQKSSEKVNSKPSKKTTPRKTAVKKDSPKKSPKNLTPKKGRPSPKNLTPKKGRPSPKNLTPKKGRRVPKDKISQEPWKWKEGLQAMKPSVPEKVKSAVSGATLILFDEVDLVFEEDKGFLSAINTFMASTKRPIILTTSDNHFGDCLEGKIEHVVLRKPDTSRLATSMQLVCLAENVLTDHHDIKNLVSYYGNDIRRSLHSLQAWVNTGAMLSPWQQAGDISPYRRVCKLSLKRLKGTSDYTCLLKKNSPDDEKKCEGTTRKFLVAETE</sequence>
<feature type="region of interest" description="Disordered" evidence="1">
    <location>
        <begin position="1246"/>
        <end position="1320"/>
    </location>
</feature>
<feature type="compositionally biased region" description="Polar residues" evidence="1">
    <location>
        <begin position="720"/>
        <end position="735"/>
    </location>
</feature>
<feature type="region of interest" description="Disordered" evidence="1">
    <location>
        <begin position="1111"/>
        <end position="1138"/>
    </location>
</feature>
<dbReference type="PANTHER" id="PTHR23389:SF21">
    <property type="entry name" value="ATPASE FAMILY AAA DOMAIN-CONTAINING PROTEIN 5"/>
    <property type="match status" value="1"/>
</dbReference>
<dbReference type="SMART" id="SM00382">
    <property type="entry name" value="AAA"/>
    <property type="match status" value="1"/>
</dbReference>
<feature type="compositionally biased region" description="Acidic residues" evidence="1">
    <location>
        <begin position="642"/>
        <end position="660"/>
    </location>
</feature>
<reference evidence="3 4" key="1">
    <citation type="journal article" date="2017" name="PLoS Biol.">
        <title>The sea cucumber genome provides insights into morphological evolution and visceral regeneration.</title>
        <authorList>
            <person name="Zhang X."/>
            <person name="Sun L."/>
            <person name="Yuan J."/>
            <person name="Sun Y."/>
            <person name="Gao Y."/>
            <person name="Zhang L."/>
            <person name="Li S."/>
            <person name="Dai H."/>
            <person name="Hamel J.F."/>
            <person name="Liu C."/>
            <person name="Yu Y."/>
            <person name="Liu S."/>
            <person name="Lin W."/>
            <person name="Guo K."/>
            <person name="Jin S."/>
            <person name="Xu P."/>
            <person name="Storey K.B."/>
            <person name="Huan P."/>
            <person name="Zhang T."/>
            <person name="Zhou Y."/>
            <person name="Zhang J."/>
            <person name="Lin C."/>
            <person name="Li X."/>
            <person name="Xing L."/>
            <person name="Huo D."/>
            <person name="Sun M."/>
            <person name="Wang L."/>
            <person name="Mercier A."/>
            <person name="Li F."/>
            <person name="Yang H."/>
            <person name="Xiang J."/>
        </authorList>
    </citation>
    <scope>NUCLEOTIDE SEQUENCE [LARGE SCALE GENOMIC DNA]</scope>
    <source>
        <strain evidence="3">Shaxun</strain>
        <tissue evidence="3">Muscle</tissue>
    </source>
</reference>
<dbReference type="InterPro" id="IPR003593">
    <property type="entry name" value="AAA+_ATPase"/>
</dbReference>
<feature type="compositionally biased region" description="Basic and acidic residues" evidence="1">
    <location>
        <begin position="507"/>
        <end position="518"/>
    </location>
</feature>
<dbReference type="GO" id="GO:0003677">
    <property type="term" value="F:DNA binding"/>
    <property type="evidence" value="ECO:0007669"/>
    <property type="project" value="InterPro"/>
</dbReference>
<dbReference type="InterPro" id="IPR017956">
    <property type="entry name" value="AT_hook_DNA-bd_motif"/>
</dbReference>
<evidence type="ECO:0000259" key="2">
    <source>
        <dbReference type="SMART" id="SM00382"/>
    </source>
</evidence>
<dbReference type="PANTHER" id="PTHR23389">
    <property type="entry name" value="CHROMOSOME TRANSMISSION FIDELITY FACTOR 18"/>
    <property type="match status" value="1"/>
</dbReference>
<feature type="compositionally biased region" description="Basic and acidic residues" evidence="1">
    <location>
        <begin position="596"/>
        <end position="615"/>
    </location>
</feature>
<evidence type="ECO:0000313" key="4">
    <source>
        <dbReference type="Proteomes" id="UP000230750"/>
    </source>
</evidence>
<dbReference type="GO" id="GO:0061860">
    <property type="term" value="F:DNA clamp unloader activity"/>
    <property type="evidence" value="ECO:0007669"/>
    <property type="project" value="TreeGrafter"/>
</dbReference>
<feature type="domain" description="AAA+ ATPase" evidence="2">
    <location>
        <begin position="1144"/>
        <end position="1402"/>
    </location>
</feature>
<feature type="region of interest" description="Disordered" evidence="1">
    <location>
        <begin position="761"/>
        <end position="797"/>
    </location>
</feature>
<dbReference type="Proteomes" id="UP000230750">
    <property type="component" value="Unassembled WGS sequence"/>
</dbReference>
<feature type="compositionally biased region" description="Basic and acidic residues" evidence="1">
    <location>
        <begin position="315"/>
        <end position="329"/>
    </location>
</feature>
<gene>
    <name evidence="3" type="ORF">BSL78_17784</name>
</gene>
<dbReference type="STRING" id="307972.A0A2G8KBL0"/>
<organism evidence="3 4">
    <name type="scientific">Stichopus japonicus</name>
    <name type="common">Sea cucumber</name>
    <dbReference type="NCBI Taxonomy" id="307972"/>
    <lineage>
        <taxon>Eukaryota</taxon>
        <taxon>Metazoa</taxon>
        <taxon>Echinodermata</taxon>
        <taxon>Eleutherozoa</taxon>
        <taxon>Echinozoa</taxon>
        <taxon>Holothuroidea</taxon>
        <taxon>Aspidochirotacea</taxon>
        <taxon>Aspidochirotida</taxon>
        <taxon>Stichopodidae</taxon>
        <taxon>Apostichopus</taxon>
    </lineage>
</organism>
<dbReference type="Pfam" id="PF00004">
    <property type="entry name" value="AAA"/>
    <property type="match status" value="1"/>
</dbReference>
<dbReference type="GO" id="GO:0005634">
    <property type="term" value="C:nucleus"/>
    <property type="evidence" value="ECO:0007669"/>
    <property type="project" value="TreeGrafter"/>
</dbReference>
<feature type="region of interest" description="Disordered" evidence="1">
    <location>
        <begin position="310"/>
        <end position="430"/>
    </location>
</feature>
<dbReference type="SMART" id="SM00384">
    <property type="entry name" value="AT_hook"/>
    <property type="match status" value="2"/>
</dbReference>
<feature type="region of interest" description="Disordered" evidence="1">
    <location>
        <begin position="505"/>
        <end position="662"/>
    </location>
</feature>
<feature type="compositionally biased region" description="Basic residues" evidence="1">
    <location>
        <begin position="1275"/>
        <end position="1311"/>
    </location>
</feature>
<feature type="compositionally biased region" description="Basic residues" evidence="1">
    <location>
        <begin position="685"/>
        <end position="696"/>
    </location>
</feature>
<dbReference type="SUPFAM" id="SSF52540">
    <property type="entry name" value="P-loop containing nucleoside triphosphate hydrolases"/>
    <property type="match status" value="1"/>
</dbReference>
<comment type="caution">
    <text evidence="3">The sequence shown here is derived from an EMBL/GenBank/DDBJ whole genome shotgun (WGS) entry which is preliminary data.</text>
</comment>
<evidence type="ECO:0000256" key="1">
    <source>
        <dbReference type="SAM" id="MobiDB-lite"/>
    </source>
</evidence>
<feature type="compositionally biased region" description="Polar residues" evidence="1">
    <location>
        <begin position="997"/>
        <end position="1006"/>
    </location>
</feature>
<name>A0A2G8KBL0_STIJA</name>
<dbReference type="EMBL" id="MRZV01000717">
    <property type="protein sequence ID" value="PIK45363.1"/>
    <property type="molecule type" value="Genomic_DNA"/>
</dbReference>
<dbReference type="OrthoDB" id="9996895at2759"/>
<feature type="compositionally biased region" description="Basic and acidic residues" evidence="1">
    <location>
        <begin position="107"/>
        <end position="118"/>
    </location>
</feature>
<accession>A0A2G8KBL0</accession>
<proteinExistence type="predicted"/>
<dbReference type="GO" id="GO:0016887">
    <property type="term" value="F:ATP hydrolysis activity"/>
    <property type="evidence" value="ECO:0007669"/>
    <property type="project" value="InterPro"/>
</dbReference>
<protein>
    <submittedName>
        <fullName evidence="3">Putative ATPase family AAA domain-containing protein 5</fullName>
    </submittedName>
</protein>
<feature type="compositionally biased region" description="Basic and acidic residues" evidence="1">
    <location>
        <begin position="1034"/>
        <end position="1061"/>
    </location>
</feature>
<dbReference type="GO" id="GO:0005524">
    <property type="term" value="F:ATP binding"/>
    <property type="evidence" value="ECO:0007669"/>
    <property type="project" value="InterPro"/>
</dbReference>
<dbReference type="InterPro" id="IPR003959">
    <property type="entry name" value="ATPase_AAA_core"/>
</dbReference>
<evidence type="ECO:0000313" key="3">
    <source>
        <dbReference type="EMBL" id="PIK45363.1"/>
    </source>
</evidence>
<feature type="compositionally biased region" description="Acidic residues" evidence="1">
    <location>
        <begin position="359"/>
        <end position="375"/>
    </location>
</feature>
<keyword evidence="4" id="KW-1185">Reference proteome</keyword>